<dbReference type="SMART" id="SM00342">
    <property type="entry name" value="HTH_ARAC"/>
    <property type="match status" value="1"/>
</dbReference>
<dbReference type="PROSITE" id="PS01124">
    <property type="entry name" value="HTH_ARAC_FAMILY_2"/>
    <property type="match status" value="1"/>
</dbReference>
<dbReference type="RefSeq" id="WP_039476411.1">
    <property type="nucleotide sequence ID" value="NZ_JSYN01000014.1"/>
</dbReference>
<dbReference type="SUPFAM" id="SSF46689">
    <property type="entry name" value="Homeodomain-like"/>
    <property type="match status" value="2"/>
</dbReference>
<dbReference type="PANTHER" id="PTHR43280:SF27">
    <property type="entry name" value="TRANSCRIPTIONAL REGULATOR MTLR"/>
    <property type="match status" value="1"/>
</dbReference>
<reference evidence="5 6" key="1">
    <citation type="submission" date="2014-10" db="EMBL/GenBank/DDBJ databases">
        <title>Pedobacter Kyungheensis.</title>
        <authorList>
            <person name="Anderson B.M."/>
            <person name="Newman J.D."/>
        </authorList>
    </citation>
    <scope>NUCLEOTIDE SEQUENCE [LARGE SCALE GENOMIC DNA]</scope>
    <source>
        <strain evidence="5 6">KACC 16221</strain>
    </source>
</reference>
<evidence type="ECO:0000313" key="6">
    <source>
        <dbReference type="Proteomes" id="UP000031246"/>
    </source>
</evidence>
<evidence type="ECO:0000256" key="3">
    <source>
        <dbReference type="ARBA" id="ARBA00023163"/>
    </source>
</evidence>
<dbReference type="OrthoDB" id="9787988at2"/>
<proteinExistence type="predicted"/>
<comment type="caution">
    <text evidence="5">The sequence shown here is derived from an EMBL/GenBank/DDBJ whole genome shotgun (WGS) entry which is preliminary data.</text>
</comment>
<evidence type="ECO:0000256" key="1">
    <source>
        <dbReference type="ARBA" id="ARBA00023015"/>
    </source>
</evidence>
<keyword evidence="1" id="KW-0805">Transcription regulation</keyword>
<dbReference type="AlphaFoldDB" id="A0A0C1FKU7"/>
<dbReference type="Pfam" id="PF12833">
    <property type="entry name" value="HTH_18"/>
    <property type="match status" value="1"/>
</dbReference>
<dbReference type="PROSITE" id="PS00041">
    <property type="entry name" value="HTH_ARAC_FAMILY_1"/>
    <property type="match status" value="1"/>
</dbReference>
<dbReference type="Gene3D" id="1.10.10.60">
    <property type="entry name" value="Homeodomain-like"/>
    <property type="match status" value="2"/>
</dbReference>
<dbReference type="EMBL" id="JSYN01000014">
    <property type="protein sequence ID" value="KIA93537.1"/>
    <property type="molecule type" value="Genomic_DNA"/>
</dbReference>
<dbReference type="GO" id="GO:0003700">
    <property type="term" value="F:DNA-binding transcription factor activity"/>
    <property type="evidence" value="ECO:0007669"/>
    <property type="project" value="InterPro"/>
</dbReference>
<sequence>MRSELINVNHSGDKSIHIKHIDNNRLISSFHFHDLCELVWIERSQGKRIVGDHIGNFEDDDLVLMGPNLPHIWQNDKRYEDHDDETVKSVVVYFSADFFATLTDDQEVLLQVADLASRAARGMVFDQETTSKVKPILLSLANNDGFGNIISVIEIIKILARSKDYRYLSSATFKNHYDEKDSNRINKVYQFLMKNFHNDIHLEEVAELCNMTPNSFCRFFKMRAQKSLTQFINEIRIGHACKLLQSEDNSITDVCYASGFNNPTNFNKFFKAIKGMKPSEYRNMLRK</sequence>
<dbReference type="Proteomes" id="UP000031246">
    <property type="component" value="Unassembled WGS sequence"/>
</dbReference>
<keyword evidence="3" id="KW-0804">Transcription</keyword>
<evidence type="ECO:0000256" key="2">
    <source>
        <dbReference type="ARBA" id="ARBA00023125"/>
    </source>
</evidence>
<keyword evidence="2" id="KW-0238">DNA-binding</keyword>
<dbReference type="InterPro" id="IPR018060">
    <property type="entry name" value="HTH_AraC"/>
</dbReference>
<organism evidence="5 6">
    <name type="scientific">Pedobacter kyungheensis</name>
    <dbReference type="NCBI Taxonomy" id="1069985"/>
    <lineage>
        <taxon>Bacteria</taxon>
        <taxon>Pseudomonadati</taxon>
        <taxon>Bacteroidota</taxon>
        <taxon>Sphingobacteriia</taxon>
        <taxon>Sphingobacteriales</taxon>
        <taxon>Sphingobacteriaceae</taxon>
        <taxon>Pedobacter</taxon>
    </lineage>
</organism>
<protein>
    <recommendedName>
        <fullName evidence="4">HTH araC/xylS-type domain-containing protein</fullName>
    </recommendedName>
</protein>
<feature type="domain" description="HTH araC/xylS-type" evidence="4">
    <location>
        <begin position="186"/>
        <end position="284"/>
    </location>
</feature>
<dbReference type="InterPro" id="IPR009057">
    <property type="entry name" value="Homeodomain-like_sf"/>
</dbReference>
<dbReference type="InterPro" id="IPR018062">
    <property type="entry name" value="HTH_AraC-typ_CS"/>
</dbReference>
<accession>A0A0C1FKU7</accession>
<name>A0A0C1FKU7_9SPHI</name>
<dbReference type="GO" id="GO:0043565">
    <property type="term" value="F:sequence-specific DNA binding"/>
    <property type="evidence" value="ECO:0007669"/>
    <property type="project" value="InterPro"/>
</dbReference>
<gene>
    <name evidence="5" type="ORF">OC25_12225</name>
</gene>
<dbReference type="PANTHER" id="PTHR43280">
    <property type="entry name" value="ARAC-FAMILY TRANSCRIPTIONAL REGULATOR"/>
    <property type="match status" value="1"/>
</dbReference>
<evidence type="ECO:0000259" key="4">
    <source>
        <dbReference type="PROSITE" id="PS01124"/>
    </source>
</evidence>
<evidence type="ECO:0000313" key="5">
    <source>
        <dbReference type="EMBL" id="KIA93537.1"/>
    </source>
</evidence>
<keyword evidence="6" id="KW-1185">Reference proteome</keyword>